<dbReference type="GO" id="GO:0006629">
    <property type="term" value="P:lipid metabolic process"/>
    <property type="evidence" value="ECO:0007669"/>
    <property type="project" value="TreeGrafter"/>
</dbReference>
<evidence type="ECO:0000313" key="6">
    <source>
        <dbReference type="Proteomes" id="UP000294257"/>
    </source>
</evidence>
<dbReference type="PANTHER" id="PTHR37981:SF1">
    <property type="entry name" value="SGNH HYDROLASE-TYPE ESTERASE DOMAIN-CONTAINING PROTEIN"/>
    <property type="match status" value="1"/>
</dbReference>
<feature type="domain" description="SGNH hydrolase-type esterase" evidence="4">
    <location>
        <begin position="39"/>
        <end position="266"/>
    </location>
</feature>
<dbReference type="CDD" id="cd01823">
    <property type="entry name" value="SEST_like"/>
    <property type="match status" value="1"/>
</dbReference>
<feature type="chain" id="PRO_5039640570" evidence="3">
    <location>
        <begin position="28"/>
        <end position="276"/>
    </location>
</feature>
<name>A0A4Q7L1S0_9PSEU</name>
<reference evidence="5 6" key="1">
    <citation type="submission" date="2019-02" db="EMBL/GenBank/DDBJ databases">
        <title>Genomic Encyclopedia of Type Strains, Phase IV (KMG-IV): sequencing the most valuable type-strain genomes for metagenomic binning, comparative biology and taxonomic classification.</title>
        <authorList>
            <person name="Goeker M."/>
        </authorList>
    </citation>
    <scope>NUCLEOTIDE SEQUENCE [LARGE SCALE GENOMIC DNA]</scope>
    <source>
        <strain evidence="5 6">DSM 101727</strain>
    </source>
</reference>
<evidence type="ECO:0000259" key="4">
    <source>
        <dbReference type="Pfam" id="PF13472"/>
    </source>
</evidence>
<dbReference type="GO" id="GO:0016788">
    <property type="term" value="F:hydrolase activity, acting on ester bonds"/>
    <property type="evidence" value="ECO:0007669"/>
    <property type="project" value="InterPro"/>
</dbReference>
<feature type="disulfide bond" evidence="2">
    <location>
        <begin position="124"/>
        <end position="136"/>
    </location>
</feature>
<feature type="active site" description="Nucleophile" evidence="1">
    <location>
        <position position="43"/>
    </location>
</feature>
<evidence type="ECO:0000313" key="5">
    <source>
        <dbReference type="EMBL" id="RZS43488.1"/>
    </source>
</evidence>
<evidence type="ECO:0000256" key="1">
    <source>
        <dbReference type="PIRSR" id="PIRSR637460-1"/>
    </source>
</evidence>
<dbReference type="Proteomes" id="UP000294257">
    <property type="component" value="Unassembled WGS sequence"/>
</dbReference>
<organism evidence="5 6">
    <name type="scientific">Herbihabitans rhizosphaerae</name>
    <dbReference type="NCBI Taxonomy" id="1872711"/>
    <lineage>
        <taxon>Bacteria</taxon>
        <taxon>Bacillati</taxon>
        <taxon>Actinomycetota</taxon>
        <taxon>Actinomycetes</taxon>
        <taxon>Pseudonocardiales</taxon>
        <taxon>Pseudonocardiaceae</taxon>
        <taxon>Herbihabitans</taxon>
    </lineage>
</organism>
<proteinExistence type="predicted"/>
<protein>
    <submittedName>
        <fullName evidence="5">GDSL-like lipase/acylhydrolase family protein</fullName>
    </submittedName>
</protein>
<sequence length="276" mass="28841">MRRARRWASGLAAAVLATGVITAQAFADNASAEPARYAALGDSAAAGPLVPPIDWSDPFCARSLANYPHVLAESLGATLTDVSCSGAVTPDLAKQYNVLNQNTDIVTITIGGNDVGLVQAALGCLNLFPEPIGFSCADRMTSGGRDQLAEKIESLRPVWTNAFAEAKRNAPNAEIYIVGYGTYLPKGGCPTQIPMWARDSDYIQASISKMNDALEAVATSAGVTFVDLEPSTVDHTVCAPPNKRFYEPLLPGNPAAPLHPNAAGMANAAKVIAGAR</sequence>
<dbReference type="Pfam" id="PF13472">
    <property type="entry name" value="Lipase_GDSL_2"/>
    <property type="match status" value="1"/>
</dbReference>
<dbReference type="AlphaFoldDB" id="A0A4Q7L1S0"/>
<dbReference type="Gene3D" id="3.40.50.1110">
    <property type="entry name" value="SGNH hydrolase"/>
    <property type="match status" value="1"/>
</dbReference>
<evidence type="ECO:0000256" key="3">
    <source>
        <dbReference type="SAM" id="SignalP"/>
    </source>
</evidence>
<dbReference type="OrthoDB" id="5503950at2"/>
<keyword evidence="5" id="KW-0378">Hydrolase</keyword>
<keyword evidence="2" id="KW-1015">Disulfide bond</keyword>
<keyword evidence="6" id="KW-1185">Reference proteome</keyword>
<comment type="caution">
    <text evidence="5">The sequence shown here is derived from an EMBL/GenBank/DDBJ whole genome shotgun (WGS) entry which is preliminary data.</text>
</comment>
<dbReference type="InterPro" id="IPR013830">
    <property type="entry name" value="SGNH_hydro"/>
</dbReference>
<gene>
    <name evidence="5" type="ORF">EV193_102468</name>
</gene>
<feature type="disulfide bond" evidence="2">
    <location>
        <begin position="189"/>
        <end position="238"/>
    </location>
</feature>
<dbReference type="RefSeq" id="WP_130343323.1">
    <property type="nucleotide sequence ID" value="NZ_SGWQ01000002.1"/>
</dbReference>
<dbReference type="EMBL" id="SGWQ01000002">
    <property type="protein sequence ID" value="RZS43488.1"/>
    <property type="molecule type" value="Genomic_DNA"/>
</dbReference>
<dbReference type="PANTHER" id="PTHR37981">
    <property type="entry name" value="LIPASE 2"/>
    <property type="match status" value="1"/>
</dbReference>
<dbReference type="InterPro" id="IPR036514">
    <property type="entry name" value="SGNH_hydro_sf"/>
</dbReference>
<feature type="disulfide bond" evidence="2">
    <location>
        <begin position="60"/>
        <end position="84"/>
    </location>
</feature>
<feature type="signal peptide" evidence="3">
    <location>
        <begin position="1"/>
        <end position="27"/>
    </location>
</feature>
<dbReference type="SUPFAM" id="SSF52266">
    <property type="entry name" value="SGNH hydrolase"/>
    <property type="match status" value="1"/>
</dbReference>
<accession>A0A4Q7L1S0</accession>
<dbReference type="InterPro" id="IPR037460">
    <property type="entry name" value="SEST-like"/>
</dbReference>
<keyword evidence="3" id="KW-0732">Signal</keyword>
<evidence type="ECO:0000256" key="2">
    <source>
        <dbReference type="PIRSR" id="PIRSR637460-2"/>
    </source>
</evidence>
<feature type="active site" evidence="1">
    <location>
        <position position="259"/>
    </location>
</feature>